<sequence length="85" mass="9135">MSSLSRFSPSWIRAGAAAQEYAALINAVSNGDEDALLRWQQGQGLRLLTELVAAERSRALGAYQGEVEGFLNSILVLLAVAEKKS</sequence>
<dbReference type="HOGENOM" id="CLU_2511484_0_0_3"/>
<dbReference type="GeneID" id="72430647"/>
<dbReference type="EMBL" id="CP000100">
    <property type="protein sequence ID" value="ABB57806.1"/>
    <property type="molecule type" value="Genomic_DNA"/>
</dbReference>
<organism evidence="1 2">
    <name type="scientific">Synechococcus elongatus (strain ATCC 33912 / PCC 7942 / FACHB-805)</name>
    <name type="common">Anacystis nidulans R2</name>
    <dbReference type="NCBI Taxonomy" id="1140"/>
    <lineage>
        <taxon>Bacteria</taxon>
        <taxon>Bacillati</taxon>
        <taxon>Cyanobacteriota</taxon>
        <taxon>Cyanophyceae</taxon>
        <taxon>Synechococcales</taxon>
        <taxon>Synechococcaceae</taxon>
        <taxon>Synechococcus</taxon>
    </lineage>
</organism>
<evidence type="ECO:0000313" key="2">
    <source>
        <dbReference type="Proteomes" id="UP000889800"/>
    </source>
</evidence>
<dbReference type="Proteomes" id="UP000889800">
    <property type="component" value="Chromosome"/>
</dbReference>
<proteinExistence type="predicted"/>
<dbReference type="STRING" id="1140.Synpcc7942_1776"/>
<gene>
    <name evidence="1" type="ordered locus">Synpcc7942_1776</name>
</gene>
<name>Q31MB3_SYNE7</name>
<protein>
    <submittedName>
        <fullName evidence="1">Uncharacterized protein</fullName>
    </submittedName>
</protein>
<keyword evidence="2" id="KW-1185">Reference proteome</keyword>
<accession>Q31MB3</accession>
<dbReference type="BioCyc" id="SYNEL:SYNPCC7942_1776-MONOMER"/>
<reference evidence="2" key="1">
    <citation type="submission" date="2005-08" db="EMBL/GenBank/DDBJ databases">
        <title>Complete sequence of chromosome 1 of Synechococcus elongatus PCC 7942.</title>
        <authorList>
            <consortium name="US DOE Joint Genome Institute"/>
            <person name="Copeland A."/>
            <person name="Lucas S."/>
            <person name="Lapidus A."/>
            <person name="Barry K."/>
            <person name="Detter J.C."/>
            <person name="Glavina T."/>
            <person name="Hammon N."/>
            <person name="Israni S."/>
            <person name="Pitluck S."/>
            <person name="Schmutz J."/>
            <person name="Larimer F."/>
            <person name="Land M."/>
            <person name="Kyrpides N."/>
            <person name="Lykidis A."/>
            <person name="Richardson P."/>
        </authorList>
    </citation>
    <scope>NUCLEOTIDE SEQUENCE [LARGE SCALE GENOMIC DNA]</scope>
    <source>
        <strain evidence="2">ATCC 33912 / PCC 7942 / FACHB-805</strain>
    </source>
</reference>
<evidence type="ECO:0000313" key="1">
    <source>
        <dbReference type="EMBL" id="ABB57806.1"/>
    </source>
</evidence>
<dbReference type="KEGG" id="syf:Synpcc7942_1776"/>
<dbReference type="AlphaFoldDB" id="Q31MB3"/>
<dbReference type="PaxDb" id="1140-Synpcc7942_1776"/>
<dbReference type="RefSeq" id="WP_011378186.1">
    <property type="nucleotide sequence ID" value="NC_007604.1"/>
</dbReference>